<evidence type="ECO:0008006" key="3">
    <source>
        <dbReference type="Google" id="ProtNLM"/>
    </source>
</evidence>
<protein>
    <recommendedName>
        <fullName evidence="3">Prepilin-type N-terminal cleavage/methylation domain-containing protein</fullName>
    </recommendedName>
</protein>
<reference evidence="1 2" key="1">
    <citation type="submission" date="2019-02" db="EMBL/GenBank/DDBJ databases">
        <title>Deep-cultivation of Planctomycetes and their phenomic and genomic characterization uncovers novel biology.</title>
        <authorList>
            <person name="Wiegand S."/>
            <person name="Jogler M."/>
            <person name="Boedeker C."/>
            <person name="Pinto D."/>
            <person name="Vollmers J."/>
            <person name="Rivas-Marin E."/>
            <person name="Kohn T."/>
            <person name="Peeters S.H."/>
            <person name="Heuer A."/>
            <person name="Rast P."/>
            <person name="Oberbeckmann S."/>
            <person name="Bunk B."/>
            <person name="Jeske O."/>
            <person name="Meyerdierks A."/>
            <person name="Storesund J.E."/>
            <person name="Kallscheuer N."/>
            <person name="Luecker S."/>
            <person name="Lage O.M."/>
            <person name="Pohl T."/>
            <person name="Merkel B.J."/>
            <person name="Hornburger P."/>
            <person name="Mueller R.-W."/>
            <person name="Bruemmer F."/>
            <person name="Labrenz M."/>
            <person name="Spormann A.M."/>
            <person name="Op Den Camp H."/>
            <person name="Overmann J."/>
            <person name="Amann R."/>
            <person name="Jetten M.S.M."/>
            <person name="Mascher T."/>
            <person name="Medema M.H."/>
            <person name="Devos D.P."/>
            <person name="Kaster A.-K."/>
            <person name="Ovreas L."/>
            <person name="Rohde M."/>
            <person name="Galperin M.Y."/>
            <person name="Jogler C."/>
        </authorList>
    </citation>
    <scope>NUCLEOTIDE SEQUENCE [LARGE SCALE GENOMIC DNA]</scope>
    <source>
        <strain evidence="1 2">Pan54</strain>
    </source>
</reference>
<proteinExistence type="predicted"/>
<dbReference type="AlphaFoldDB" id="A0A5C5XBW8"/>
<comment type="caution">
    <text evidence="1">The sequence shown here is derived from an EMBL/GenBank/DDBJ whole genome shotgun (WGS) entry which is preliminary data.</text>
</comment>
<dbReference type="EMBL" id="SJPG01000001">
    <property type="protein sequence ID" value="TWT59921.1"/>
    <property type="molecule type" value="Genomic_DNA"/>
</dbReference>
<gene>
    <name evidence="1" type="ORF">Pan54_06320</name>
</gene>
<evidence type="ECO:0000313" key="1">
    <source>
        <dbReference type="EMBL" id="TWT59921.1"/>
    </source>
</evidence>
<accession>A0A5C5XBW8</accession>
<dbReference type="OrthoDB" id="239917at2"/>
<keyword evidence="2" id="KW-1185">Reference proteome</keyword>
<dbReference type="Proteomes" id="UP000316095">
    <property type="component" value="Unassembled WGS sequence"/>
</dbReference>
<sequence>MRNIRSGFSMMEIVVSLVATSVLTTGLMSAMFLTLKSTDLSLTNADELIDVADVLTEMSELQFTTEILTSEIAKFEVYVPDRDNDGNEETIQYQWSGISGDPLKRKIGLNEYDILQNVNLFEVNYVVDGTRTVAIIVKLRAGSSTANTIQTEIPLLNMNAMVAN</sequence>
<dbReference type="RefSeq" id="WP_146502097.1">
    <property type="nucleotide sequence ID" value="NZ_SJPG01000001.1"/>
</dbReference>
<organism evidence="1 2">
    <name type="scientific">Rubinisphaera italica</name>
    <dbReference type="NCBI Taxonomy" id="2527969"/>
    <lineage>
        <taxon>Bacteria</taxon>
        <taxon>Pseudomonadati</taxon>
        <taxon>Planctomycetota</taxon>
        <taxon>Planctomycetia</taxon>
        <taxon>Planctomycetales</taxon>
        <taxon>Planctomycetaceae</taxon>
        <taxon>Rubinisphaera</taxon>
    </lineage>
</organism>
<name>A0A5C5XBW8_9PLAN</name>
<evidence type="ECO:0000313" key="2">
    <source>
        <dbReference type="Proteomes" id="UP000316095"/>
    </source>
</evidence>